<gene>
    <name evidence="1" type="ORF">SAMN05428964_10533</name>
</gene>
<protein>
    <submittedName>
        <fullName evidence="1">Uncharacterized protein</fullName>
    </submittedName>
</protein>
<dbReference type="AlphaFoldDB" id="A0A285TR50"/>
<evidence type="ECO:0000313" key="2">
    <source>
        <dbReference type="Proteomes" id="UP000219068"/>
    </source>
</evidence>
<evidence type="ECO:0000313" key="1">
    <source>
        <dbReference type="EMBL" id="SOC26033.1"/>
    </source>
</evidence>
<sequence>MSCDTIKEKVSVLSRSSKWTAVVAASLFLGEERVNTIRENPSLGDEWLIVLMSALVVRAETRKKVDFAILTMRDFLAFDRGDLSRGEYNARLEEYAIDARAFIERYSPGHRAKEVPNEA</sequence>
<organism evidence="1 2">
    <name type="scientific">Thalassospira xiamenensis</name>
    <dbReference type="NCBI Taxonomy" id="220697"/>
    <lineage>
        <taxon>Bacteria</taxon>
        <taxon>Pseudomonadati</taxon>
        <taxon>Pseudomonadota</taxon>
        <taxon>Alphaproteobacteria</taxon>
        <taxon>Rhodospirillales</taxon>
        <taxon>Thalassospiraceae</taxon>
        <taxon>Thalassospira</taxon>
    </lineage>
</organism>
<proteinExistence type="predicted"/>
<dbReference type="Proteomes" id="UP000219068">
    <property type="component" value="Unassembled WGS sequence"/>
</dbReference>
<name>A0A285TR50_9PROT</name>
<accession>A0A285TR50</accession>
<reference evidence="1 2" key="1">
    <citation type="submission" date="2017-08" db="EMBL/GenBank/DDBJ databases">
        <authorList>
            <person name="de Groot N.N."/>
        </authorList>
    </citation>
    <scope>NUCLEOTIDE SEQUENCE [LARGE SCALE GENOMIC DNA]</scope>
    <source>
        <strain evidence="1 2">USBA 78</strain>
    </source>
</reference>
<dbReference type="EMBL" id="OBMM01000005">
    <property type="protein sequence ID" value="SOC26033.1"/>
    <property type="molecule type" value="Genomic_DNA"/>
</dbReference>